<dbReference type="GO" id="GO:0016853">
    <property type="term" value="F:isomerase activity"/>
    <property type="evidence" value="ECO:0007669"/>
    <property type="project" value="UniProtKB-KW"/>
</dbReference>
<dbReference type="Gene3D" id="2.60.120.10">
    <property type="entry name" value="Jelly Rolls"/>
    <property type="match status" value="1"/>
</dbReference>
<evidence type="ECO:0000313" key="3">
    <source>
        <dbReference type="Proteomes" id="UP000192738"/>
    </source>
</evidence>
<evidence type="ECO:0000313" key="2">
    <source>
        <dbReference type="EMBL" id="SMD12304.1"/>
    </source>
</evidence>
<protein>
    <submittedName>
        <fullName evidence="2">Mannose-6-phosphate isomerase, cupin superfamily</fullName>
    </submittedName>
</protein>
<dbReference type="InterPro" id="IPR011051">
    <property type="entry name" value="RmlC_Cupin_sf"/>
</dbReference>
<name>A0A1W2ERH4_9FIRM</name>
<dbReference type="RefSeq" id="WP_084578140.1">
    <property type="nucleotide sequence ID" value="NZ_CP155572.1"/>
</dbReference>
<proteinExistence type="predicted"/>
<sequence>MNIQVVNFEEKFAMISELHSYKVIAQMNDCHFKLVRMKREFIWHSHPETDEVFMIIDGSMQIDLRDRTLTLKQGEMVVIPKGIEHKPSSREECKILLIEPAGTINTGNAGGNLTDVELEWI</sequence>
<dbReference type="STRING" id="112901.SAMN04488500_12851"/>
<dbReference type="InterPro" id="IPR052044">
    <property type="entry name" value="PKS_Associated_Protein"/>
</dbReference>
<evidence type="ECO:0000259" key="1">
    <source>
        <dbReference type="Pfam" id="PF07883"/>
    </source>
</evidence>
<dbReference type="SUPFAM" id="SSF51182">
    <property type="entry name" value="RmlC-like cupins"/>
    <property type="match status" value="1"/>
</dbReference>
<dbReference type="OrthoDB" id="9794183at2"/>
<dbReference type="Proteomes" id="UP000192738">
    <property type="component" value="Unassembled WGS sequence"/>
</dbReference>
<dbReference type="CDD" id="cd02226">
    <property type="entry name" value="cupin_YdbB-like"/>
    <property type="match status" value="1"/>
</dbReference>
<gene>
    <name evidence="2" type="ORF">SAMN04488500_12851</name>
</gene>
<dbReference type="AlphaFoldDB" id="A0A1W2ERH4"/>
<dbReference type="Pfam" id="PF07883">
    <property type="entry name" value="Cupin_2"/>
    <property type="match status" value="1"/>
</dbReference>
<keyword evidence="3" id="KW-1185">Reference proteome</keyword>
<keyword evidence="2" id="KW-0413">Isomerase</keyword>
<dbReference type="PANTHER" id="PTHR36114:SF1">
    <property type="entry name" value="16.7 KDA PROTEIN IN WHIE LOCUS"/>
    <property type="match status" value="1"/>
</dbReference>
<dbReference type="PANTHER" id="PTHR36114">
    <property type="entry name" value="16.7 KDA PROTEIN IN WHIE LOCUS"/>
    <property type="match status" value="1"/>
</dbReference>
<feature type="domain" description="Cupin type-2" evidence="1">
    <location>
        <begin position="40"/>
        <end position="98"/>
    </location>
</feature>
<dbReference type="InterPro" id="IPR014710">
    <property type="entry name" value="RmlC-like_jellyroll"/>
</dbReference>
<reference evidence="2 3" key="1">
    <citation type="submission" date="2017-04" db="EMBL/GenBank/DDBJ databases">
        <authorList>
            <person name="Afonso C.L."/>
            <person name="Miller P.J."/>
            <person name="Scott M.A."/>
            <person name="Spackman E."/>
            <person name="Goraichik I."/>
            <person name="Dimitrov K.M."/>
            <person name="Suarez D.L."/>
            <person name="Swayne D.E."/>
        </authorList>
    </citation>
    <scope>NUCLEOTIDE SEQUENCE [LARGE SCALE GENOMIC DNA]</scope>
    <source>
        <strain evidence="2 3">DSM 5090</strain>
    </source>
</reference>
<accession>A0A1W2ERH4</accession>
<dbReference type="EMBL" id="FWXI01000028">
    <property type="protein sequence ID" value="SMD12304.1"/>
    <property type="molecule type" value="Genomic_DNA"/>
</dbReference>
<organism evidence="2 3">
    <name type="scientific">Sporomusa malonica</name>
    <dbReference type="NCBI Taxonomy" id="112901"/>
    <lineage>
        <taxon>Bacteria</taxon>
        <taxon>Bacillati</taxon>
        <taxon>Bacillota</taxon>
        <taxon>Negativicutes</taxon>
        <taxon>Selenomonadales</taxon>
        <taxon>Sporomusaceae</taxon>
        <taxon>Sporomusa</taxon>
    </lineage>
</organism>
<dbReference type="InterPro" id="IPR013096">
    <property type="entry name" value="Cupin_2"/>
</dbReference>